<dbReference type="EMBL" id="SELH01000026">
    <property type="protein sequence ID" value="TWP26175.1"/>
    <property type="molecule type" value="Genomic_DNA"/>
</dbReference>
<keyword evidence="2" id="KW-1185">Reference proteome</keyword>
<name>A0A563D7J7_9FLAO</name>
<organism evidence="1 2">
    <name type="scientific">Apibacter muscae</name>
    <dbReference type="NCBI Taxonomy" id="2509004"/>
    <lineage>
        <taxon>Bacteria</taxon>
        <taxon>Pseudomonadati</taxon>
        <taxon>Bacteroidota</taxon>
        <taxon>Flavobacteriia</taxon>
        <taxon>Flavobacteriales</taxon>
        <taxon>Weeksellaceae</taxon>
        <taxon>Apibacter</taxon>
    </lineage>
</organism>
<evidence type="ECO:0000313" key="2">
    <source>
        <dbReference type="Proteomes" id="UP000319499"/>
    </source>
</evidence>
<proteinExistence type="predicted"/>
<dbReference type="Proteomes" id="UP000319499">
    <property type="component" value="Unassembled WGS sequence"/>
</dbReference>
<dbReference type="AlphaFoldDB" id="A0A563D7J7"/>
<protein>
    <submittedName>
        <fullName evidence="1">DUF937 domain-containing protein</fullName>
    </submittedName>
</protein>
<dbReference type="Pfam" id="PF06078">
    <property type="entry name" value="DUF937"/>
    <property type="match status" value="1"/>
</dbReference>
<dbReference type="RefSeq" id="WP_146262865.1">
    <property type="nucleotide sequence ID" value="NZ_SELG01000041.1"/>
</dbReference>
<evidence type="ECO:0000313" key="1">
    <source>
        <dbReference type="EMBL" id="TWP26175.1"/>
    </source>
</evidence>
<comment type="caution">
    <text evidence="1">The sequence shown here is derived from an EMBL/GenBank/DDBJ whole genome shotgun (WGS) entry which is preliminary data.</text>
</comment>
<reference evidence="1 2" key="1">
    <citation type="submission" date="2019-02" db="EMBL/GenBank/DDBJ databases">
        <title>Apibacter muscae sp. nov.: a novel member of the house fly microbiota.</title>
        <authorList>
            <person name="Park R."/>
        </authorList>
    </citation>
    <scope>NUCLEOTIDE SEQUENCE [LARGE SCALE GENOMIC DNA]</scope>
    <source>
        <strain evidence="1 2">AL1</strain>
    </source>
</reference>
<accession>A0A563D7J7</accession>
<dbReference type="InterPro" id="IPR009282">
    <property type="entry name" value="DUF937"/>
</dbReference>
<dbReference type="PROSITE" id="PS00018">
    <property type="entry name" value="EF_HAND_1"/>
    <property type="match status" value="1"/>
</dbReference>
<sequence length="208" mass="20682">MENILNLLTSGLGSQIINGISEKTNTSVEQTSSVVSSAIPALLGALQNNASTEEGAQGILNAVTSKHDGSILDNISGFLGNGGNEQEGKGILGNIFGNQLGDIQNGISQKTGVSASSVGSILSLLAPIIMGYLGKQAQSSNISDGGGISNLLSSLLGGNSGSSILSSILDQNGDGKLGLDDLAGLVSGNKSSKGNGLLGNLLGKFLGK</sequence>
<gene>
    <name evidence="1" type="ORF">ETU09_10785</name>
</gene>
<dbReference type="OrthoDB" id="708105at2"/>
<dbReference type="InterPro" id="IPR018247">
    <property type="entry name" value="EF_Hand_1_Ca_BS"/>
</dbReference>